<dbReference type="PATRIC" id="fig|1423806.3.peg.217"/>
<dbReference type="InterPro" id="IPR050884">
    <property type="entry name" value="CNP_phosphodiesterase-III"/>
</dbReference>
<evidence type="ECO:0000313" key="7">
    <source>
        <dbReference type="Proteomes" id="UP000050961"/>
    </source>
</evidence>
<dbReference type="PANTHER" id="PTHR42988">
    <property type="entry name" value="PHOSPHOHYDROLASE"/>
    <property type="match status" value="1"/>
</dbReference>
<dbReference type="GO" id="GO:0016787">
    <property type="term" value="F:hydrolase activity"/>
    <property type="evidence" value="ECO:0007669"/>
    <property type="project" value="UniProtKB-KW"/>
</dbReference>
<dbReference type="InterPro" id="IPR004843">
    <property type="entry name" value="Calcineurin-like_PHP"/>
</dbReference>
<dbReference type="AlphaFoldDB" id="A0A023CYF3"/>
<keyword evidence="7" id="KW-1185">Reference proteome</keyword>
<feature type="domain" description="Calcineurin-like phosphoesterase" evidence="5">
    <location>
        <begin position="6"/>
        <end position="200"/>
    </location>
</feature>
<dbReference type="RefSeq" id="WP_034989299.1">
    <property type="nucleotide sequence ID" value="NZ_AYZF01000008.1"/>
</dbReference>
<dbReference type="EMBL" id="AYZF01000008">
    <property type="protein sequence ID" value="KRN06662.1"/>
    <property type="molecule type" value="Genomic_DNA"/>
</dbReference>
<keyword evidence="3" id="KW-0408">Iron</keyword>
<keyword evidence="2" id="KW-0378">Hydrolase</keyword>
<evidence type="ECO:0000256" key="1">
    <source>
        <dbReference type="ARBA" id="ARBA00022723"/>
    </source>
</evidence>
<sequence>MKDTLIIQISDTHLTSMGNKPSFNQRLDPYDKLSLVFADIKKIKKKPEFIVVTGDLIHEGNATDYAHLREILHYKEQELGTPIFVLLGNHDRTEAFYHGFLQKSVKNKYYHKVSVNGKDNYFLDTTFGNIEQGYLDKEQLDWLGENLKKEPKRPALIFMHHPIAGASLHHMRFSVLQNGADLLRVCRQGNIQGIFSGHVHFSTTYSIDGILNSVAESTAYHIDCRDKHQHYVSDASGYSIITLSDKMEIGVENRYLYCGQETIKKIDVAQTDFIDLKTIM</sequence>
<comment type="similarity">
    <text evidence="4">Belongs to the cyclic nucleotide phosphodiesterase class-III family.</text>
</comment>
<evidence type="ECO:0000256" key="2">
    <source>
        <dbReference type="ARBA" id="ARBA00022801"/>
    </source>
</evidence>
<dbReference type="eggNOG" id="COG1409">
    <property type="taxonomic scope" value="Bacteria"/>
</dbReference>
<dbReference type="OrthoDB" id="5505563at2"/>
<dbReference type="GO" id="GO:0046872">
    <property type="term" value="F:metal ion binding"/>
    <property type="evidence" value="ECO:0007669"/>
    <property type="project" value="UniProtKB-KW"/>
</dbReference>
<keyword evidence="1" id="KW-0479">Metal-binding</keyword>
<gene>
    <name evidence="6" type="ORF">FD15_GL000215</name>
</gene>
<dbReference type="Gene3D" id="3.60.21.10">
    <property type="match status" value="1"/>
</dbReference>
<dbReference type="InterPro" id="IPR029052">
    <property type="entry name" value="Metallo-depent_PP-like"/>
</dbReference>
<proteinExistence type="inferred from homology"/>
<dbReference type="STRING" id="1423806.FD15_GL000215"/>
<evidence type="ECO:0000313" key="6">
    <source>
        <dbReference type="EMBL" id="KRN06662.1"/>
    </source>
</evidence>
<dbReference type="SUPFAM" id="SSF56300">
    <property type="entry name" value="Metallo-dependent phosphatases"/>
    <property type="match status" value="1"/>
</dbReference>
<protein>
    <submittedName>
        <fullName evidence="6">Metallophosphoesterase</fullName>
    </submittedName>
</protein>
<name>A0A023CYF3_9LACO</name>
<comment type="caution">
    <text evidence="6">The sequence shown here is derived from an EMBL/GenBank/DDBJ whole genome shotgun (WGS) entry which is preliminary data.</text>
</comment>
<reference evidence="6 7" key="1">
    <citation type="journal article" date="2015" name="Genome Announc.">
        <title>Expanding the biotechnology potential of lactobacilli through comparative genomics of 213 strains and associated genera.</title>
        <authorList>
            <person name="Sun Z."/>
            <person name="Harris H.M."/>
            <person name="McCann A."/>
            <person name="Guo C."/>
            <person name="Argimon S."/>
            <person name="Zhang W."/>
            <person name="Yang X."/>
            <person name="Jeffery I.B."/>
            <person name="Cooney J.C."/>
            <person name="Kagawa T.F."/>
            <person name="Liu W."/>
            <person name="Song Y."/>
            <person name="Salvetti E."/>
            <person name="Wrobel A."/>
            <person name="Rasinkangas P."/>
            <person name="Parkhill J."/>
            <person name="Rea M.C."/>
            <person name="O'Sullivan O."/>
            <person name="Ritari J."/>
            <person name="Douillard F.P."/>
            <person name="Paul Ross R."/>
            <person name="Yang R."/>
            <person name="Briner A.E."/>
            <person name="Felis G.E."/>
            <person name="de Vos W.M."/>
            <person name="Barrangou R."/>
            <person name="Klaenhammer T.R."/>
            <person name="Caufield P.W."/>
            <person name="Cui Y."/>
            <person name="Zhang H."/>
            <person name="O'Toole P.W."/>
        </authorList>
    </citation>
    <scope>NUCLEOTIDE SEQUENCE [LARGE SCALE GENOMIC DNA]</scope>
    <source>
        <strain evidence="6 7">DSM 21376</strain>
    </source>
</reference>
<evidence type="ECO:0000256" key="3">
    <source>
        <dbReference type="ARBA" id="ARBA00023004"/>
    </source>
</evidence>
<evidence type="ECO:0000256" key="4">
    <source>
        <dbReference type="ARBA" id="ARBA00025742"/>
    </source>
</evidence>
<organism evidence="6 7">
    <name type="scientific">Liquorilactobacillus sucicola DSM 21376 = JCM 15457</name>
    <dbReference type="NCBI Taxonomy" id="1423806"/>
    <lineage>
        <taxon>Bacteria</taxon>
        <taxon>Bacillati</taxon>
        <taxon>Bacillota</taxon>
        <taxon>Bacilli</taxon>
        <taxon>Lactobacillales</taxon>
        <taxon>Lactobacillaceae</taxon>
        <taxon>Liquorilactobacillus</taxon>
    </lineage>
</organism>
<evidence type="ECO:0000259" key="5">
    <source>
        <dbReference type="Pfam" id="PF00149"/>
    </source>
</evidence>
<dbReference type="Proteomes" id="UP000050961">
    <property type="component" value="Unassembled WGS sequence"/>
</dbReference>
<dbReference type="PANTHER" id="PTHR42988:SF2">
    <property type="entry name" value="CYCLIC NUCLEOTIDE PHOSPHODIESTERASE CBUA0032-RELATED"/>
    <property type="match status" value="1"/>
</dbReference>
<accession>A0A023CYF3</accession>
<dbReference type="Pfam" id="PF00149">
    <property type="entry name" value="Metallophos"/>
    <property type="match status" value="1"/>
</dbReference>